<dbReference type="RefSeq" id="WP_215219692.1">
    <property type="nucleotide sequence ID" value="NZ_OU015430.1"/>
</dbReference>
<dbReference type="PANTHER" id="PTHR34219">
    <property type="entry name" value="IRON-REGULATED INNER MEMBRANE PROTEIN-RELATED"/>
    <property type="match status" value="1"/>
</dbReference>
<accession>A0ABM8UDT7</accession>
<evidence type="ECO:0000313" key="3">
    <source>
        <dbReference type="Proteomes" id="UP000680116"/>
    </source>
</evidence>
<reference evidence="2 3" key="1">
    <citation type="submission" date="2021-04" db="EMBL/GenBank/DDBJ databases">
        <authorList>
            <person name="Rodrigo-Torres L."/>
            <person name="Arahal R. D."/>
            <person name="Lucena T."/>
        </authorList>
    </citation>
    <scope>NUCLEOTIDE SEQUENCE [LARGE SCALE GENOMIC DNA]</scope>
    <source>
        <strain evidence="2 3">CECT 30171</strain>
    </source>
</reference>
<feature type="transmembrane region" description="Helical" evidence="1">
    <location>
        <begin position="200"/>
        <end position="227"/>
    </location>
</feature>
<feature type="transmembrane region" description="Helical" evidence="1">
    <location>
        <begin position="159"/>
        <end position="179"/>
    </location>
</feature>
<evidence type="ECO:0000256" key="1">
    <source>
        <dbReference type="SAM" id="Phobius"/>
    </source>
</evidence>
<evidence type="ECO:0008006" key="4">
    <source>
        <dbReference type="Google" id="ProtNLM"/>
    </source>
</evidence>
<keyword evidence="1" id="KW-0812">Transmembrane</keyword>
<proteinExistence type="predicted"/>
<organism evidence="2 3">
    <name type="scientific">Novilysobacter luteus</name>
    <dbReference type="NCBI Taxonomy" id="2822368"/>
    <lineage>
        <taxon>Bacteria</taxon>
        <taxon>Pseudomonadati</taxon>
        <taxon>Pseudomonadota</taxon>
        <taxon>Gammaproteobacteria</taxon>
        <taxon>Lysobacterales</taxon>
        <taxon>Lysobacteraceae</taxon>
        <taxon>Novilysobacter</taxon>
    </lineage>
</organism>
<gene>
    <name evidence="2" type="ORF">LYB30171_00726</name>
</gene>
<dbReference type="EMBL" id="OU015430">
    <property type="protein sequence ID" value="CAG4970388.1"/>
    <property type="molecule type" value="Genomic_DNA"/>
</dbReference>
<dbReference type="Proteomes" id="UP000680116">
    <property type="component" value="Chromosome"/>
</dbReference>
<evidence type="ECO:0000313" key="2">
    <source>
        <dbReference type="EMBL" id="CAG4970388.1"/>
    </source>
</evidence>
<dbReference type="Pfam" id="PF03929">
    <property type="entry name" value="PepSY_TM"/>
    <property type="match status" value="1"/>
</dbReference>
<keyword evidence="1" id="KW-1133">Transmembrane helix</keyword>
<feature type="transmembrane region" description="Helical" evidence="1">
    <location>
        <begin position="347"/>
        <end position="370"/>
    </location>
</feature>
<protein>
    <recommendedName>
        <fullName evidence="4">PepSY domain-containing protein</fullName>
    </recommendedName>
</protein>
<keyword evidence="3" id="KW-1185">Reference proteome</keyword>
<feature type="transmembrane region" description="Helical" evidence="1">
    <location>
        <begin position="36"/>
        <end position="60"/>
    </location>
</feature>
<name>A0ABM8UDT7_9GAMM</name>
<keyword evidence="1" id="KW-0472">Membrane</keyword>
<dbReference type="InterPro" id="IPR005625">
    <property type="entry name" value="PepSY-ass_TM"/>
</dbReference>
<dbReference type="PANTHER" id="PTHR34219:SF3">
    <property type="entry name" value="BLL7967 PROTEIN"/>
    <property type="match status" value="1"/>
</dbReference>
<sequence>MQTRASLPVTPASPAPAPAAKAVAVRHRLRAMLSWLHLWVGLLAGTVFALVGLSGSVLVLHDDMLQWQHPQLAGHEPRADGAVLARIFDQWSPEGLGSVHLPEPDGVPTWQGYFGDGRRGYFDPATGDLLLMRSTDDDWLLWLHDFHIELLGGALGKELLGIVGWIAVGLLLTGLYLWWPKAGRLLAQLRMHRGPPVRRWLTWHRSSGVLLLPLLLLATLTGVGMIYHAGFRAVLTGAFGGDAMPTPPELALDADRPIDWSRVLALAGTALPDARLTRTGAPEPGSDVVSFRARNAGEWHPNGRSLVHVNRAGTRVLAVHDATGQRPGARMTEAIYPLHIGSVGGPAYRWATVAAGLLPAFLLVTGFLFWRRRRGKR</sequence>